<dbReference type="GO" id="GO:0008270">
    <property type="term" value="F:zinc ion binding"/>
    <property type="evidence" value="ECO:0007669"/>
    <property type="project" value="UniProtKB-KW"/>
</dbReference>
<proteinExistence type="predicted"/>
<dbReference type="InterPro" id="IPR001878">
    <property type="entry name" value="Znf_CCHC"/>
</dbReference>
<evidence type="ECO:0000313" key="3">
    <source>
        <dbReference type="EMBL" id="CAI5711696.1"/>
    </source>
</evidence>
<evidence type="ECO:0000256" key="1">
    <source>
        <dbReference type="PROSITE-ProRule" id="PRU00047"/>
    </source>
</evidence>
<dbReference type="Pfam" id="PF00098">
    <property type="entry name" value="zf-CCHC"/>
    <property type="match status" value="1"/>
</dbReference>
<feature type="domain" description="CCHC-type" evidence="2">
    <location>
        <begin position="105"/>
        <end position="119"/>
    </location>
</feature>
<dbReference type="AlphaFoldDB" id="A0AAV0SZT8"/>
<name>A0AAV0SZT8_9STRA</name>
<keyword evidence="1" id="KW-0479">Metal-binding</keyword>
<keyword evidence="1" id="KW-0863">Zinc-finger</keyword>
<organism evidence="3 4">
    <name type="scientific">Peronospora farinosa</name>
    <dbReference type="NCBI Taxonomy" id="134698"/>
    <lineage>
        <taxon>Eukaryota</taxon>
        <taxon>Sar</taxon>
        <taxon>Stramenopiles</taxon>
        <taxon>Oomycota</taxon>
        <taxon>Peronosporomycetes</taxon>
        <taxon>Peronosporales</taxon>
        <taxon>Peronosporaceae</taxon>
        <taxon>Peronospora</taxon>
    </lineage>
</organism>
<sequence length="221" mass="24909">MEKSVTIAQHLYKLDELIVGLQSLDEPMDEARHLVVFISSLPAAYEIIASTVENAKNVTLMEVKQKLIKEYERQNKKEATERALKAITHGVKPKNERKRSGLKGKCFNCAKFGHIKRDCSGMKWPGENDEDAVFVAGESRSSGWMIDSAHSDVMYVLHIPGLVRRLLSVGKLAERVLNVEFERTSCIIWNKNQATASGKKVGKTYMLECQQETAQYVAYSD</sequence>
<keyword evidence="1" id="KW-0862">Zinc</keyword>
<dbReference type="InterPro" id="IPR036875">
    <property type="entry name" value="Znf_CCHC_sf"/>
</dbReference>
<dbReference type="SMART" id="SM00343">
    <property type="entry name" value="ZnF_C2HC"/>
    <property type="match status" value="1"/>
</dbReference>
<dbReference type="EMBL" id="CANTFK010000275">
    <property type="protein sequence ID" value="CAI5711696.1"/>
    <property type="molecule type" value="Genomic_DNA"/>
</dbReference>
<dbReference type="GO" id="GO:0003676">
    <property type="term" value="F:nucleic acid binding"/>
    <property type="evidence" value="ECO:0007669"/>
    <property type="project" value="InterPro"/>
</dbReference>
<dbReference type="Proteomes" id="UP001159659">
    <property type="component" value="Unassembled WGS sequence"/>
</dbReference>
<dbReference type="Pfam" id="PF14223">
    <property type="entry name" value="Retrotran_gag_2"/>
    <property type="match status" value="1"/>
</dbReference>
<evidence type="ECO:0000259" key="2">
    <source>
        <dbReference type="PROSITE" id="PS50158"/>
    </source>
</evidence>
<comment type="caution">
    <text evidence="3">The sequence shown here is derived from an EMBL/GenBank/DDBJ whole genome shotgun (WGS) entry which is preliminary data.</text>
</comment>
<reference evidence="3" key="1">
    <citation type="submission" date="2022-12" db="EMBL/GenBank/DDBJ databases">
        <authorList>
            <person name="Webb A."/>
        </authorList>
    </citation>
    <scope>NUCLEOTIDE SEQUENCE</scope>
    <source>
        <strain evidence="3">Pf2</strain>
    </source>
</reference>
<dbReference type="Gene3D" id="4.10.60.10">
    <property type="entry name" value="Zinc finger, CCHC-type"/>
    <property type="match status" value="1"/>
</dbReference>
<gene>
    <name evidence="3" type="ORF">PFR002_LOCUS2427</name>
</gene>
<dbReference type="SUPFAM" id="SSF57756">
    <property type="entry name" value="Retrovirus zinc finger-like domains"/>
    <property type="match status" value="1"/>
</dbReference>
<dbReference type="PROSITE" id="PS50158">
    <property type="entry name" value="ZF_CCHC"/>
    <property type="match status" value="1"/>
</dbReference>
<accession>A0AAV0SZT8</accession>
<evidence type="ECO:0000313" key="4">
    <source>
        <dbReference type="Proteomes" id="UP001159659"/>
    </source>
</evidence>
<protein>
    <recommendedName>
        <fullName evidence="2">CCHC-type domain-containing protein</fullName>
    </recommendedName>
</protein>